<proteinExistence type="predicted"/>
<reference evidence="2 3" key="1">
    <citation type="submission" date="2016-10" db="EMBL/GenBank/DDBJ databases">
        <authorList>
            <person name="de Groot N.N."/>
        </authorList>
    </citation>
    <scope>NUCLEOTIDE SEQUENCE [LARGE SCALE GENOMIC DNA]</scope>
    <source>
        <strain evidence="2 3">DSM 3756</strain>
    </source>
</reference>
<dbReference type="RefSeq" id="WP_049919609.1">
    <property type="nucleotide sequence ID" value="NZ_FNOF01000024.1"/>
</dbReference>
<gene>
    <name evidence="2" type="ORF">SAMN05443574_12439</name>
</gene>
<evidence type="ECO:0000313" key="2">
    <source>
        <dbReference type="EMBL" id="SDX28402.1"/>
    </source>
</evidence>
<feature type="compositionally biased region" description="Acidic residues" evidence="1">
    <location>
        <begin position="178"/>
        <end position="206"/>
    </location>
</feature>
<feature type="compositionally biased region" description="Basic and acidic residues" evidence="1">
    <location>
        <begin position="151"/>
        <end position="160"/>
    </location>
</feature>
<dbReference type="Proteomes" id="UP000182573">
    <property type="component" value="Unassembled WGS sequence"/>
</dbReference>
<evidence type="ECO:0000256" key="1">
    <source>
        <dbReference type="SAM" id="MobiDB-lite"/>
    </source>
</evidence>
<name>A0A1H3AFC4_HALVA</name>
<dbReference type="AlphaFoldDB" id="A0A1H3AFC4"/>
<sequence length="206" mass="22205">MSDGEGGFHLFDKGKNAYIKIHGLEPDTGQYQGNEYQQFQMVFDAVSETDSEDVGRIPFYPSSKITIQDTAEHTSDLGKLLRAAGILEDVLSELLESEEDVEAVVEGDARYVAENHEENVELGQAIAQHLKDKVLVAGTKLNNENDPDYSLVKDPHRLADSDPFSGGDGSAASSSEGTSEDNSEDDSGDEGGDGDVIFGDDEGDNQ</sequence>
<feature type="compositionally biased region" description="Low complexity" evidence="1">
    <location>
        <begin position="161"/>
        <end position="177"/>
    </location>
</feature>
<dbReference type="STRING" id="28442.SAMN05443574_12439"/>
<protein>
    <submittedName>
        <fullName evidence="2">Uncharacterized protein</fullName>
    </submittedName>
</protein>
<accession>A0A1H3AFC4</accession>
<evidence type="ECO:0000313" key="3">
    <source>
        <dbReference type="Proteomes" id="UP000182573"/>
    </source>
</evidence>
<feature type="region of interest" description="Disordered" evidence="1">
    <location>
        <begin position="141"/>
        <end position="206"/>
    </location>
</feature>
<dbReference type="EMBL" id="FNOF01000024">
    <property type="protein sequence ID" value="SDX28402.1"/>
    <property type="molecule type" value="Genomic_DNA"/>
</dbReference>
<organism evidence="2 3">
    <name type="scientific">Haloarcula vallismortis</name>
    <name type="common">Halobacterium vallismortis</name>
    <dbReference type="NCBI Taxonomy" id="28442"/>
    <lineage>
        <taxon>Archaea</taxon>
        <taxon>Methanobacteriati</taxon>
        <taxon>Methanobacteriota</taxon>
        <taxon>Stenosarchaea group</taxon>
        <taxon>Halobacteria</taxon>
        <taxon>Halobacteriales</taxon>
        <taxon>Haloarculaceae</taxon>
        <taxon>Haloarcula</taxon>
    </lineage>
</organism>